<dbReference type="SUPFAM" id="SSF51556">
    <property type="entry name" value="Metallo-dependent hydrolases"/>
    <property type="match status" value="1"/>
</dbReference>
<dbReference type="InterPro" id="IPR006680">
    <property type="entry name" value="Amidohydro-rel"/>
</dbReference>
<organism evidence="3 4">
    <name type="scientific">Aureimonas glaciei</name>
    <dbReference type="NCBI Taxonomy" id="1776957"/>
    <lineage>
        <taxon>Bacteria</taxon>
        <taxon>Pseudomonadati</taxon>
        <taxon>Pseudomonadota</taxon>
        <taxon>Alphaproteobacteria</taxon>
        <taxon>Hyphomicrobiales</taxon>
        <taxon>Aurantimonadaceae</taxon>
        <taxon>Aureimonas</taxon>
    </lineage>
</organism>
<protein>
    <recommendedName>
        <fullName evidence="2">Amidohydrolase-related domain-containing protein</fullName>
    </recommendedName>
</protein>
<evidence type="ECO:0000313" key="3">
    <source>
        <dbReference type="EMBL" id="GGD23637.1"/>
    </source>
</evidence>
<feature type="domain" description="Amidohydrolase-related" evidence="2">
    <location>
        <begin position="190"/>
        <end position="438"/>
    </location>
</feature>
<accession>A0A917DBJ0</accession>
<dbReference type="GO" id="GO:0016831">
    <property type="term" value="F:carboxy-lyase activity"/>
    <property type="evidence" value="ECO:0007669"/>
    <property type="project" value="InterPro"/>
</dbReference>
<dbReference type="AlphaFoldDB" id="A0A917DBJ0"/>
<gene>
    <name evidence="3" type="ORF">GCM10011335_28210</name>
</gene>
<dbReference type="InterPro" id="IPR032466">
    <property type="entry name" value="Metal_Hydrolase"/>
</dbReference>
<keyword evidence="1" id="KW-0456">Lyase</keyword>
<proteinExistence type="predicted"/>
<reference evidence="3" key="2">
    <citation type="submission" date="2020-09" db="EMBL/GenBank/DDBJ databases">
        <authorList>
            <person name="Sun Q."/>
            <person name="Zhou Y."/>
        </authorList>
    </citation>
    <scope>NUCLEOTIDE SEQUENCE</scope>
    <source>
        <strain evidence="3">CGMCC 1.15493</strain>
    </source>
</reference>
<dbReference type="EMBL" id="BMJJ01000006">
    <property type="protein sequence ID" value="GGD23637.1"/>
    <property type="molecule type" value="Genomic_DNA"/>
</dbReference>
<reference evidence="3" key="1">
    <citation type="journal article" date="2014" name="Int. J. Syst. Evol. Microbiol.">
        <title>Complete genome sequence of Corynebacterium casei LMG S-19264T (=DSM 44701T), isolated from a smear-ripened cheese.</title>
        <authorList>
            <consortium name="US DOE Joint Genome Institute (JGI-PGF)"/>
            <person name="Walter F."/>
            <person name="Albersmeier A."/>
            <person name="Kalinowski J."/>
            <person name="Ruckert C."/>
        </authorList>
    </citation>
    <scope>NUCLEOTIDE SEQUENCE</scope>
    <source>
        <strain evidence="3">CGMCC 1.15493</strain>
    </source>
</reference>
<sequence>MPPPRSCARCGWGRWSSGSGRTGGRRRITLGKRWTRKCDLDTPVTPRDKSIDDIDSHTDTRAYLRKSREHARRHGYDRWTLVDVDAHHVESISWKEIVRYIEDPVLRDQAEAYHAQRVGSPPYGLVGDFGLRYQDCGGRIPHQSDQREAIEPGTHRDLVLTRRAMEGLAAAYMVVFPTSMLFLGMHPQPQMEVALGRAYNRWVAETLLSRDNGIIALAFVPFNTPEAAVRVVEENAGNDRVVGFMVTSTRYRPVHDNVYARLYRAIEESRKPIAFHAGYHWQDPSLATIPTFLGMHALGFVWCNMVHMTNWILQGIPERFPKLNSLWVESGLAWIPFLMQRLDDQFLMRQSEAPSLKMLPSEYMARHCWYSSQPMERSHPKALALTFEMIRAETQLLWSSDWPHYDFDTPAVIYDLPFLGEAAKRNILGRNAQRLFNLPDRLPPG</sequence>
<dbReference type="Pfam" id="PF04909">
    <property type="entry name" value="Amidohydro_2"/>
    <property type="match status" value="1"/>
</dbReference>
<evidence type="ECO:0000259" key="2">
    <source>
        <dbReference type="Pfam" id="PF04909"/>
    </source>
</evidence>
<dbReference type="InterPro" id="IPR032465">
    <property type="entry name" value="ACMSD"/>
</dbReference>
<evidence type="ECO:0000256" key="1">
    <source>
        <dbReference type="ARBA" id="ARBA00023239"/>
    </source>
</evidence>
<comment type="caution">
    <text evidence="3">The sequence shown here is derived from an EMBL/GenBank/DDBJ whole genome shotgun (WGS) entry which is preliminary data.</text>
</comment>
<dbReference type="GO" id="GO:0019748">
    <property type="term" value="P:secondary metabolic process"/>
    <property type="evidence" value="ECO:0007669"/>
    <property type="project" value="TreeGrafter"/>
</dbReference>
<dbReference type="Gene3D" id="3.20.20.140">
    <property type="entry name" value="Metal-dependent hydrolases"/>
    <property type="match status" value="1"/>
</dbReference>
<evidence type="ECO:0000313" key="4">
    <source>
        <dbReference type="Proteomes" id="UP000613160"/>
    </source>
</evidence>
<dbReference type="GO" id="GO:0005737">
    <property type="term" value="C:cytoplasm"/>
    <property type="evidence" value="ECO:0007669"/>
    <property type="project" value="TreeGrafter"/>
</dbReference>
<dbReference type="PANTHER" id="PTHR21240">
    <property type="entry name" value="2-AMINO-3-CARBOXYLMUCONATE-6-SEMIALDEHYDE DECARBOXYLASE"/>
    <property type="match status" value="1"/>
</dbReference>
<dbReference type="Proteomes" id="UP000613160">
    <property type="component" value="Unassembled WGS sequence"/>
</dbReference>
<name>A0A917DBJ0_9HYPH</name>
<dbReference type="PANTHER" id="PTHR21240:SF28">
    <property type="entry name" value="ISO-OROTATE DECARBOXYLASE (EUROFUNG)"/>
    <property type="match status" value="1"/>
</dbReference>
<keyword evidence="4" id="KW-1185">Reference proteome</keyword>
<dbReference type="GO" id="GO:0016787">
    <property type="term" value="F:hydrolase activity"/>
    <property type="evidence" value="ECO:0007669"/>
    <property type="project" value="InterPro"/>
</dbReference>
<dbReference type="RefSeq" id="WP_244640176.1">
    <property type="nucleotide sequence ID" value="NZ_BMJJ01000006.1"/>
</dbReference>